<dbReference type="InterPro" id="IPR005111">
    <property type="entry name" value="MoeA_C_domain_IV"/>
</dbReference>
<dbReference type="GO" id="GO:0046872">
    <property type="term" value="F:metal ion binding"/>
    <property type="evidence" value="ECO:0007669"/>
    <property type="project" value="UniProtKB-UniRule"/>
</dbReference>
<dbReference type="Gene3D" id="3.90.105.10">
    <property type="entry name" value="Molybdopterin biosynthesis moea protein, domain 2"/>
    <property type="match status" value="1"/>
</dbReference>
<comment type="pathway">
    <text evidence="3 11">Cofactor biosynthesis; molybdopterin biosynthesis.</text>
</comment>
<dbReference type="Pfam" id="PF03453">
    <property type="entry name" value="MoeA_N"/>
    <property type="match status" value="1"/>
</dbReference>
<evidence type="ECO:0000256" key="6">
    <source>
        <dbReference type="ARBA" id="ARBA00022679"/>
    </source>
</evidence>
<proteinExistence type="inferred from homology"/>
<dbReference type="EC" id="2.10.1.1" evidence="11"/>
<comment type="function">
    <text evidence="2 11">Catalyzes the insertion of molybdate into adenylated molybdopterin with the concomitant release of AMP.</text>
</comment>
<evidence type="ECO:0000259" key="12">
    <source>
        <dbReference type="SMART" id="SM00852"/>
    </source>
</evidence>
<dbReference type="PANTHER" id="PTHR10192">
    <property type="entry name" value="MOLYBDOPTERIN BIOSYNTHESIS PROTEIN"/>
    <property type="match status" value="1"/>
</dbReference>
<evidence type="ECO:0000313" key="13">
    <source>
        <dbReference type="EMBL" id="SIO15306.1"/>
    </source>
</evidence>
<dbReference type="SUPFAM" id="SSF63882">
    <property type="entry name" value="MoeA N-terminal region -like"/>
    <property type="match status" value="1"/>
</dbReference>
<keyword evidence="6 11" id="KW-0808">Transferase</keyword>
<comment type="similarity">
    <text evidence="4 11">Belongs to the MoeA family.</text>
</comment>
<dbReference type="NCBIfam" id="TIGR00177">
    <property type="entry name" value="molyb_syn"/>
    <property type="match status" value="1"/>
</dbReference>
<evidence type="ECO:0000256" key="10">
    <source>
        <dbReference type="ARBA" id="ARBA00047317"/>
    </source>
</evidence>
<dbReference type="InterPro" id="IPR038987">
    <property type="entry name" value="MoeA-like"/>
</dbReference>
<dbReference type="Proteomes" id="UP000198461">
    <property type="component" value="Unassembled WGS sequence"/>
</dbReference>
<keyword evidence="9 11" id="KW-0501">Molybdenum cofactor biosynthesis</keyword>
<evidence type="ECO:0000256" key="8">
    <source>
        <dbReference type="ARBA" id="ARBA00022842"/>
    </source>
</evidence>
<name>A0A1N6H6B7_9GAMM</name>
<dbReference type="NCBIfam" id="NF045515">
    <property type="entry name" value="Glp_gephyrin"/>
    <property type="match status" value="1"/>
</dbReference>
<organism evidence="13 14">
    <name type="scientific">Sulfurivirga caldicuralii</name>
    <dbReference type="NCBI Taxonomy" id="364032"/>
    <lineage>
        <taxon>Bacteria</taxon>
        <taxon>Pseudomonadati</taxon>
        <taxon>Pseudomonadota</taxon>
        <taxon>Gammaproteobacteria</taxon>
        <taxon>Thiotrichales</taxon>
        <taxon>Piscirickettsiaceae</taxon>
        <taxon>Sulfurivirga</taxon>
    </lineage>
</organism>
<dbReference type="CDD" id="cd00887">
    <property type="entry name" value="MoeA"/>
    <property type="match status" value="1"/>
</dbReference>
<dbReference type="Pfam" id="PF00994">
    <property type="entry name" value="MoCF_biosynth"/>
    <property type="match status" value="1"/>
</dbReference>
<reference evidence="13 14" key="1">
    <citation type="submission" date="2016-11" db="EMBL/GenBank/DDBJ databases">
        <authorList>
            <person name="Jaros S."/>
            <person name="Januszkiewicz K."/>
            <person name="Wedrychowicz H."/>
        </authorList>
    </citation>
    <scope>NUCLEOTIDE SEQUENCE [LARGE SCALE GENOMIC DNA]</scope>
    <source>
        <strain evidence="13 14">DSM 17737</strain>
    </source>
</reference>
<evidence type="ECO:0000256" key="3">
    <source>
        <dbReference type="ARBA" id="ARBA00005046"/>
    </source>
</evidence>
<dbReference type="Gene3D" id="2.170.190.11">
    <property type="entry name" value="Molybdopterin biosynthesis moea protein, domain 3"/>
    <property type="match status" value="1"/>
</dbReference>
<dbReference type="SUPFAM" id="SSF53218">
    <property type="entry name" value="Molybdenum cofactor biosynthesis proteins"/>
    <property type="match status" value="1"/>
</dbReference>
<dbReference type="GO" id="GO:0061599">
    <property type="term" value="F:molybdopterin molybdotransferase activity"/>
    <property type="evidence" value="ECO:0007669"/>
    <property type="project" value="UniProtKB-UniRule"/>
</dbReference>
<dbReference type="Gene3D" id="2.40.340.10">
    <property type="entry name" value="MoeA, C-terminal, domain IV"/>
    <property type="match status" value="1"/>
</dbReference>
<dbReference type="Pfam" id="PF03454">
    <property type="entry name" value="MoeA_C"/>
    <property type="match status" value="1"/>
</dbReference>
<comment type="cofactor">
    <cofactor evidence="1 11">
        <name>Mg(2+)</name>
        <dbReference type="ChEBI" id="CHEBI:18420"/>
    </cofactor>
</comment>
<dbReference type="GO" id="GO:0006777">
    <property type="term" value="P:Mo-molybdopterin cofactor biosynthetic process"/>
    <property type="evidence" value="ECO:0007669"/>
    <property type="project" value="UniProtKB-UniRule"/>
</dbReference>
<evidence type="ECO:0000256" key="2">
    <source>
        <dbReference type="ARBA" id="ARBA00002901"/>
    </source>
</evidence>
<dbReference type="PANTHER" id="PTHR10192:SF5">
    <property type="entry name" value="GEPHYRIN"/>
    <property type="match status" value="1"/>
</dbReference>
<dbReference type="InterPro" id="IPR036688">
    <property type="entry name" value="MoeA_C_domain_IV_sf"/>
</dbReference>
<dbReference type="FunFam" id="3.40.980.10:FF:000004">
    <property type="entry name" value="Molybdopterin molybdenumtransferase"/>
    <property type="match status" value="1"/>
</dbReference>
<dbReference type="SUPFAM" id="SSF63867">
    <property type="entry name" value="MoeA C-terminal domain-like"/>
    <property type="match status" value="1"/>
</dbReference>
<sequence>MLTFEQAWQTLIDAAQPLTETQTVALDEAYNRVLAEDVVADINVPPRPVSTMDGYALCALDYAPGRRFEISQRVPAGSTPEPHKKGTAARIFTGAPVPDNAFVVIPQEEAEVHDDGTVSFTPPAVKPWQNIRRTGEDIAEGDVVVAAGTRLVPQHVGLIASLGIAQVRVLRRLKVATFTTGDELVMPGQPLEEGQIYNSNRFVLHGLLERLGVEVVDLGQVQDTLDATVAALKNAAQQADVVMTTGGVSVGEEDHLKPAVEQLGALDMWKVKMKPGKPLAYGRIGETPFIGLPGNPVSAFATFHLLAGFFLRAQAGERVSFPEPIWVRAGFSRNRANFRRDFARARLENRGQESFAVLFPNQGSGVLTSVAWASGFAVIPEDTTVEVGDAIAFYPFRRLLP</sequence>
<evidence type="ECO:0000256" key="5">
    <source>
        <dbReference type="ARBA" id="ARBA00022505"/>
    </source>
</evidence>
<evidence type="ECO:0000313" key="14">
    <source>
        <dbReference type="Proteomes" id="UP000198461"/>
    </source>
</evidence>
<dbReference type="AlphaFoldDB" id="A0A1N6H6B7"/>
<dbReference type="InterPro" id="IPR001453">
    <property type="entry name" value="MoaB/Mog_dom"/>
</dbReference>
<protein>
    <recommendedName>
        <fullName evidence="11">Molybdopterin molybdenumtransferase</fullName>
        <ecNumber evidence="11">2.10.1.1</ecNumber>
    </recommendedName>
</protein>
<dbReference type="InterPro" id="IPR036135">
    <property type="entry name" value="MoeA_linker/N_sf"/>
</dbReference>
<dbReference type="EMBL" id="FSRE01000004">
    <property type="protein sequence ID" value="SIO15306.1"/>
    <property type="molecule type" value="Genomic_DNA"/>
</dbReference>
<dbReference type="Gene3D" id="3.40.980.10">
    <property type="entry name" value="MoaB/Mog-like domain"/>
    <property type="match status" value="1"/>
</dbReference>
<evidence type="ECO:0000256" key="7">
    <source>
        <dbReference type="ARBA" id="ARBA00022723"/>
    </source>
</evidence>
<dbReference type="SMART" id="SM00852">
    <property type="entry name" value="MoCF_biosynth"/>
    <property type="match status" value="1"/>
</dbReference>
<evidence type="ECO:0000256" key="1">
    <source>
        <dbReference type="ARBA" id="ARBA00001946"/>
    </source>
</evidence>
<keyword evidence="5 11" id="KW-0500">Molybdenum</keyword>
<comment type="catalytic activity">
    <reaction evidence="10">
        <text>adenylyl-molybdopterin + molybdate = Mo-molybdopterin + AMP + H(+)</text>
        <dbReference type="Rhea" id="RHEA:35047"/>
        <dbReference type="ChEBI" id="CHEBI:15378"/>
        <dbReference type="ChEBI" id="CHEBI:36264"/>
        <dbReference type="ChEBI" id="CHEBI:62727"/>
        <dbReference type="ChEBI" id="CHEBI:71302"/>
        <dbReference type="ChEBI" id="CHEBI:456215"/>
        <dbReference type="EC" id="2.10.1.1"/>
    </reaction>
</comment>
<keyword evidence="7 11" id="KW-0479">Metal-binding</keyword>
<dbReference type="UniPathway" id="UPA00344"/>
<keyword evidence="14" id="KW-1185">Reference proteome</keyword>
<evidence type="ECO:0000256" key="11">
    <source>
        <dbReference type="RuleBase" id="RU365090"/>
    </source>
</evidence>
<dbReference type="GO" id="GO:0005829">
    <property type="term" value="C:cytosol"/>
    <property type="evidence" value="ECO:0007669"/>
    <property type="project" value="TreeGrafter"/>
</dbReference>
<dbReference type="InterPro" id="IPR005110">
    <property type="entry name" value="MoeA_linker/N"/>
</dbReference>
<evidence type="ECO:0000256" key="9">
    <source>
        <dbReference type="ARBA" id="ARBA00023150"/>
    </source>
</evidence>
<evidence type="ECO:0000256" key="4">
    <source>
        <dbReference type="ARBA" id="ARBA00010763"/>
    </source>
</evidence>
<dbReference type="RefSeq" id="WP_074201857.1">
    <property type="nucleotide sequence ID" value="NZ_FSRE01000004.1"/>
</dbReference>
<feature type="domain" description="MoaB/Mog" evidence="12">
    <location>
        <begin position="176"/>
        <end position="313"/>
    </location>
</feature>
<keyword evidence="8 11" id="KW-0460">Magnesium</keyword>
<gene>
    <name evidence="13" type="ORF">SAMN05443662_1577</name>
</gene>
<dbReference type="STRING" id="364032.SAMN05443662_1577"/>
<accession>A0A1N6H6B7</accession>
<dbReference type="InterPro" id="IPR036425">
    <property type="entry name" value="MoaB/Mog-like_dom_sf"/>
</dbReference>
<dbReference type="OrthoDB" id="9804758at2"/>